<dbReference type="EMBL" id="JAIWYP010000007">
    <property type="protein sequence ID" value="KAH3795976.1"/>
    <property type="molecule type" value="Genomic_DNA"/>
</dbReference>
<feature type="region of interest" description="Disordered" evidence="1">
    <location>
        <begin position="562"/>
        <end position="596"/>
    </location>
</feature>
<evidence type="ECO:0000313" key="2">
    <source>
        <dbReference type="EMBL" id="KAH3795976.1"/>
    </source>
</evidence>
<feature type="region of interest" description="Disordered" evidence="1">
    <location>
        <begin position="757"/>
        <end position="827"/>
    </location>
</feature>
<proteinExistence type="predicted"/>
<organism evidence="2 3">
    <name type="scientific">Dreissena polymorpha</name>
    <name type="common">Zebra mussel</name>
    <name type="synonym">Mytilus polymorpha</name>
    <dbReference type="NCBI Taxonomy" id="45954"/>
    <lineage>
        <taxon>Eukaryota</taxon>
        <taxon>Metazoa</taxon>
        <taxon>Spiralia</taxon>
        <taxon>Lophotrochozoa</taxon>
        <taxon>Mollusca</taxon>
        <taxon>Bivalvia</taxon>
        <taxon>Autobranchia</taxon>
        <taxon>Heteroconchia</taxon>
        <taxon>Euheterodonta</taxon>
        <taxon>Imparidentia</taxon>
        <taxon>Neoheterodontei</taxon>
        <taxon>Myida</taxon>
        <taxon>Dreissenoidea</taxon>
        <taxon>Dreissenidae</taxon>
        <taxon>Dreissena</taxon>
    </lineage>
</organism>
<dbReference type="Proteomes" id="UP000828390">
    <property type="component" value="Unassembled WGS sequence"/>
</dbReference>
<feature type="compositionally biased region" description="Basic residues" evidence="1">
    <location>
        <begin position="1031"/>
        <end position="1043"/>
    </location>
</feature>
<name>A0A9D4FDQ3_DREPO</name>
<feature type="compositionally biased region" description="Basic and acidic residues" evidence="1">
    <location>
        <begin position="764"/>
        <end position="784"/>
    </location>
</feature>
<keyword evidence="3" id="KW-1185">Reference proteome</keyword>
<protein>
    <submittedName>
        <fullName evidence="2">Uncharacterized protein</fullName>
    </submittedName>
</protein>
<gene>
    <name evidence="2" type="ORF">DPMN_149539</name>
</gene>
<feature type="region of interest" description="Disordered" evidence="1">
    <location>
        <begin position="840"/>
        <end position="872"/>
    </location>
</feature>
<evidence type="ECO:0000256" key="1">
    <source>
        <dbReference type="SAM" id="MobiDB-lite"/>
    </source>
</evidence>
<feature type="compositionally biased region" description="Basic and acidic residues" evidence="1">
    <location>
        <begin position="863"/>
        <end position="872"/>
    </location>
</feature>
<feature type="compositionally biased region" description="Basic residues" evidence="1">
    <location>
        <begin position="851"/>
        <end position="861"/>
    </location>
</feature>
<feature type="compositionally biased region" description="Basic and acidic residues" evidence="1">
    <location>
        <begin position="287"/>
        <end position="296"/>
    </location>
</feature>
<sequence length="1051" mass="119410">MSDLKYNVLAEELPTGAENHEADNVANSSISRLLYTIIFALGRGIGIITHFCFNLLGMRRCIFACCSITPHSPDSEGSDKESKQEEDTDIEVANNMQRALLRNSSLRTNKQTLQPPAEAANACLKKCEGFRMAASDDGESSPKKPRLRNDDGAGDSPSVLSLEDVEGCMHYRTEEIHGKPGSPNMNRADRKNKCKTELKYTDTKEPIFQEEIRSTTVEEIINTLEKWKLHDVQTNELMTSNSASKPEMGPKDARTLTKEETKNLNKSLDDQEKYKDTNPFKQRPKSRTPDASDQLRDPLTNVQTNKSEKSEFKSLEERNIDLARKVPNIGDSEFDYELGGFVGSDLTDDAFEKDWKIDKKVETDQMFEYMEMAPPSAVLTKCRKFIRHYQQRVSPPDGRIIVIFLKKLNLFVLVKRQTNALLGASETEALAMDKLFILKNKLYNEIYLIHRARYGSFKQFMDTKEQQMFHEFRTAFFDYRKRKTARMMEESVKNGGHHVDSRRVTLQKENMFVHTEHTILMPKVSKAELDLRNSEVPLACNNQKQTDELPADESYVKELLHGVESDPTTEDQSATQEQTPKKKESGRERRKRRKAKKIYNLLQENMAEAESTLGKPNDSQENILPVRENFFKGKDPATGNAVPDVIPTNSRRINFEAFQHDQATCKICNTNRQIGIGRFNDFLARGLIAQEILGMLRGGIPVSHPIPEKEVLQRAFGHHQISQVDILRIVVDGDMDGVQPPNARTTGTSCTVTVIGNGMSSDIESDRNSSGDEDNQKKAEKASRLLDCFGTPIVKPTDPNRRRWRSAARSQLPDPLTSLPVQSADDSTIDSCFTNPLLPPADVDEVENTNNRRRRRLRTRTKSFPDPRRLDSLPEVDASKSEVPYHFIPDGAVFDYTRLEVEPSHGDRPNKKKLEECVREKVKTKGEPNKHLQKQTTSKYGYGYEADSADSLRSSTGGDGDIKDETECELILELPEVVKDEPPPLLATAMPQTIDDREYNMVPEVIIRKDEDTRLKDVEDKYTLSTTPKKDKQKKRRERKSKGKTVTLDFF</sequence>
<dbReference type="OrthoDB" id="10687025at2759"/>
<feature type="region of interest" description="Disordered" evidence="1">
    <location>
        <begin position="922"/>
        <end position="943"/>
    </location>
</feature>
<feature type="compositionally biased region" description="Basic and acidic residues" evidence="1">
    <location>
        <begin position="262"/>
        <end position="278"/>
    </location>
</feature>
<reference evidence="2" key="1">
    <citation type="journal article" date="2019" name="bioRxiv">
        <title>The Genome of the Zebra Mussel, Dreissena polymorpha: A Resource for Invasive Species Research.</title>
        <authorList>
            <person name="McCartney M.A."/>
            <person name="Auch B."/>
            <person name="Kono T."/>
            <person name="Mallez S."/>
            <person name="Zhang Y."/>
            <person name="Obille A."/>
            <person name="Becker A."/>
            <person name="Abrahante J.E."/>
            <person name="Garbe J."/>
            <person name="Badalamenti J.P."/>
            <person name="Herman A."/>
            <person name="Mangelson H."/>
            <person name="Liachko I."/>
            <person name="Sullivan S."/>
            <person name="Sone E.D."/>
            <person name="Koren S."/>
            <person name="Silverstein K.A.T."/>
            <person name="Beckman K.B."/>
            <person name="Gohl D.M."/>
        </authorList>
    </citation>
    <scope>NUCLEOTIDE SEQUENCE</scope>
    <source>
        <strain evidence="2">Duluth1</strain>
        <tissue evidence="2">Whole animal</tissue>
    </source>
</reference>
<accession>A0A9D4FDQ3</accession>
<feature type="region of interest" description="Disordered" evidence="1">
    <location>
        <begin position="262"/>
        <end position="312"/>
    </location>
</feature>
<dbReference type="AlphaFoldDB" id="A0A9D4FDQ3"/>
<comment type="caution">
    <text evidence="2">The sequence shown here is derived from an EMBL/GenBank/DDBJ whole genome shotgun (WGS) entry which is preliminary data.</text>
</comment>
<feature type="region of interest" description="Disordered" evidence="1">
    <location>
        <begin position="1020"/>
        <end position="1051"/>
    </location>
</feature>
<evidence type="ECO:0000313" key="3">
    <source>
        <dbReference type="Proteomes" id="UP000828390"/>
    </source>
</evidence>
<reference evidence="2" key="2">
    <citation type="submission" date="2020-11" db="EMBL/GenBank/DDBJ databases">
        <authorList>
            <person name="McCartney M.A."/>
            <person name="Auch B."/>
            <person name="Kono T."/>
            <person name="Mallez S."/>
            <person name="Becker A."/>
            <person name="Gohl D.M."/>
            <person name="Silverstein K.A.T."/>
            <person name="Koren S."/>
            <person name="Bechman K.B."/>
            <person name="Herman A."/>
            <person name="Abrahante J.E."/>
            <person name="Garbe J."/>
        </authorList>
    </citation>
    <scope>NUCLEOTIDE SEQUENCE</scope>
    <source>
        <strain evidence="2">Duluth1</strain>
        <tissue evidence="2">Whole animal</tissue>
    </source>
</reference>
<feature type="region of interest" description="Disordered" evidence="1">
    <location>
        <begin position="133"/>
        <end position="159"/>
    </location>
</feature>